<reference evidence="1 2" key="1">
    <citation type="journal article" date="2015" name="Nature">
        <title>rRNA introns, odd ribosomes, and small enigmatic genomes across a large radiation of phyla.</title>
        <authorList>
            <person name="Brown C.T."/>
            <person name="Hug L.A."/>
            <person name="Thomas B.C."/>
            <person name="Sharon I."/>
            <person name="Castelle C.J."/>
            <person name="Singh A."/>
            <person name="Wilkins M.J."/>
            <person name="Williams K.H."/>
            <person name="Banfield J.F."/>
        </authorList>
    </citation>
    <scope>NUCLEOTIDE SEQUENCE [LARGE SCALE GENOMIC DNA]</scope>
</reference>
<organism evidence="1 2">
    <name type="scientific">Candidatus Nomurabacteria bacterium GW2011_GWF2_40_12</name>
    <dbReference type="NCBI Taxonomy" id="1618776"/>
    <lineage>
        <taxon>Bacteria</taxon>
        <taxon>Candidatus Nomuraibacteriota</taxon>
    </lineage>
</organism>
<accession>A0A0G0R270</accession>
<dbReference type="Proteomes" id="UP000034301">
    <property type="component" value="Unassembled WGS sequence"/>
</dbReference>
<protein>
    <submittedName>
        <fullName evidence="1">Uncharacterized protein</fullName>
    </submittedName>
</protein>
<dbReference type="EMBL" id="LBYC01000001">
    <property type="protein sequence ID" value="KKR43821.1"/>
    <property type="molecule type" value="Genomic_DNA"/>
</dbReference>
<sequence length="62" mass="7275">MVKEISSESKNLSYRVYSDESYLETGMEDASSHLCGRFFAFRFVICKERMFVTNQDLVTSKY</sequence>
<evidence type="ECO:0000313" key="2">
    <source>
        <dbReference type="Proteomes" id="UP000034301"/>
    </source>
</evidence>
<evidence type="ECO:0000313" key="1">
    <source>
        <dbReference type="EMBL" id="KKR43821.1"/>
    </source>
</evidence>
<proteinExistence type="predicted"/>
<comment type="caution">
    <text evidence="1">The sequence shown here is derived from an EMBL/GenBank/DDBJ whole genome shotgun (WGS) entry which is preliminary data.</text>
</comment>
<name>A0A0G0R270_9BACT</name>
<dbReference type="AlphaFoldDB" id="A0A0G0R270"/>
<gene>
    <name evidence="1" type="ORF">UT78_C0001G0007</name>
</gene>